<dbReference type="GO" id="GO:0005737">
    <property type="term" value="C:cytoplasm"/>
    <property type="evidence" value="ECO:0007669"/>
    <property type="project" value="InterPro"/>
</dbReference>
<dbReference type="CDD" id="cd00088">
    <property type="entry name" value="HPT"/>
    <property type="match status" value="1"/>
</dbReference>
<evidence type="ECO:0000313" key="14">
    <source>
        <dbReference type="Proteomes" id="UP000293638"/>
    </source>
</evidence>
<dbReference type="InterPro" id="IPR036641">
    <property type="entry name" value="HPT_dom_sf"/>
</dbReference>
<dbReference type="SUPFAM" id="SSF47226">
    <property type="entry name" value="Histidine-containing phosphotransfer domain, HPT domain"/>
    <property type="match status" value="1"/>
</dbReference>
<keyword evidence="14" id="KW-1185">Reference proteome</keyword>
<dbReference type="Proteomes" id="UP000293638">
    <property type="component" value="Unassembled WGS sequence"/>
</dbReference>
<evidence type="ECO:0000256" key="3">
    <source>
        <dbReference type="ARBA" id="ARBA00012438"/>
    </source>
</evidence>
<dbReference type="InterPro" id="IPR036061">
    <property type="entry name" value="CheW-like_dom_sf"/>
</dbReference>
<evidence type="ECO:0000256" key="9">
    <source>
        <dbReference type="SAM" id="MobiDB-lite"/>
    </source>
</evidence>
<dbReference type="Pfam" id="PF02518">
    <property type="entry name" value="HATPase_c"/>
    <property type="match status" value="1"/>
</dbReference>
<dbReference type="PROSITE" id="PS50109">
    <property type="entry name" value="HIS_KIN"/>
    <property type="match status" value="1"/>
</dbReference>
<evidence type="ECO:0000259" key="12">
    <source>
        <dbReference type="PROSITE" id="PS50894"/>
    </source>
</evidence>
<evidence type="ECO:0000256" key="8">
    <source>
        <dbReference type="PROSITE-ProRule" id="PRU00110"/>
    </source>
</evidence>
<accession>A0A4Q7NW41</accession>
<feature type="compositionally biased region" description="Low complexity" evidence="9">
    <location>
        <begin position="142"/>
        <end position="171"/>
    </location>
</feature>
<dbReference type="SMART" id="SM00387">
    <property type="entry name" value="HATPase_c"/>
    <property type="match status" value="1"/>
</dbReference>
<evidence type="ECO:0000256" key="7">
    <source>
        <dbReference type="ARBA" id="ARBA00023012"/>
    </source>
</evidence>
<sequence length="813" mass="86910">MDGLEGMDEIVQEFLVESHENLDQLDRDLVALEQQPGSRDLLSSIFRTIHTIKGTSGFLAFGKLESLTHVGENLLSRLRDGELSMTPASTDALLRMVDDVRKLLSRIEQDGTEGDVDVSGAVALVEACLTGAAPAAPAAPAEAVAEQAAPEAPAEAAAEQEPPAQEAAAPAPKRRTRKTTTTRRSAKAAAEPVPTEEPEMVAESPAPAAEPAPAASSVALHAVETEASVETGNRRSAADSTIRVDVDQLDLLMRLVGELVLTRNQLIQRASSDHDMDLLRMTQRLNLVTSELQEGVMKTRMQPIDHLWSKLPRVVRDLSSMLGKQVSLEMHGKETELDRTLLEAIKDPLTHIVRNSVDHGIESPEKRVAAGKTAVGTLRLRAFHEGGRVVVEIADDGAGIDPARIAAKAVERGLLTQAQADAMPEREILNLIFKAGFSTAEKITNVSGRGVGMDVVRTNIEKIGGTVDLTSTVGQGAVFRLTIPLTLAIVPALTVECCGERYAVPQISLLEVVSVDASRGTAAVEQVSGAPVYRLRGRLLPLVDLADVLGLEGRRRDGLLNIAVLQSEGRTFGLILDRVLNSEEIVVKPLSSRLKGIGVYSGATILGDGSVALILDIQALAARTLRSDATERLSSIETQATTVAEVERLLVAQVAGDRRVAIPLDMVTRLEEFPSDKVQHVGSREVVEYRGEILPLVRLSQHLGSYDDGTHERLPMIVSSRGGRSVALVVDRIVDIVEEGVKARSDVDDVGLLGSALIQEQVIELLDVRQAILSADPHFPLDPEPYASANGFGAGEGFDPAAIAAAGFVMEGI</sequence>
<evidence type="ECO:0000313" key="13">
    <source>
        <dbReference type="EMBL" id="RZS91384.1"/>
    </source>
</evidence>
<dbReference type="InterPro" id="IPR002545">
    <property type="entry name" value="CheW-lke_dom"/>
</dbReference>
<dbReference type="GO" id="GO:0006935">
    <property type="term" value="P:chemotaxis"/>
    <property type="evidence" value="ECO:0007669"/>
    <property type="project" value="InterPro"/>
</dbReference>
<dbReference type="PROSITE" id="PS50894">
    <property type="entry name" value="HPT"/>
    <property type="match status" value="1"/>
</dbReference>
<dbReference type="InterPro" id="IPR008207">
    <property type="entry name" value="Sig_transdc_His_kin_Hpt_dom"/>
</dbReference>
<dbReference type="InterPro" id="IPR004358">
    <property type="entry name" value="Sig_transdc_His_kin-like_C"/>
</dbReference>
<dbReference type="Pfam" id="PF01584">
    <property type="entry name" value="CheW"/>
    <property type="match status" value="2"/>
</dbReference>
<name>A0A4Q7NW41_9ACTN</name>
<keyword evidence="4 8" id="KW-0597">Phosphoprotein</keyword>
<reference evidence="13 14" key="1">
    <citation type="submission" date="2019-02" db="EMBL/GenBank/DDBJ databases">
        <title>Genomic Encyclopedia of Type Strains, Phase IV (KMG-IV): sequencing the most valuable type-strain genomes for metagenomic binning, comparative biology and taxonomic classification.</title>
        <authorList>
            <person name="Goeker M."/>
        </authorList>
    </citation>
    <scope>NUCLEOTIDE SEQUENCE [LARGE SCALE GENOMIC DNA]</scope>
    <source>
        <strain evidence="13 14">DSM 45622</strain>
    </source>
</reference>
<feature type="domain" description="CheW-like" evidence="11">
    <location>
        <begin position="646"/>
        <end position="777"/>
    </location>
</feature>
<dbReference type="EMBL" id="SGXD01000001">
    <property type="protein sequence ID" value="RZS91384.1"/>
    <property type="molecule type" value="Genomic_DNA"/>
</dbReference>
<evidence type="ECO:0000256" key="4">
    <source>
        <dbReference type="ARBA" id="ARBA00022553"/>
    </source>
</evidence>
<protein>
    <recommendedName>
        <fullName evidence="3">histidine kinase</fullName>
        <ecNumber evidence="3">2.7.13.3</ecNumber>
    </recommendedName>
</protein>
<dbReference type="RefSeq" id="WP_130491462.1">
    <property type="nucleotide sequence ID" value="NZ_SGXD01000001.1"/>
</dbReference>
<feature type="domain" description="Histidine kinase" evidence="10">
    <location>
        <begin position="278"/>
        <end position="487"/>
    </location>
</feature>
<dbReference type="Gene3D" id="3.30.565.10">
    <property type="entry name" value="Histidine kinase-like ATPase, C-terminal domain"/>
    <property type="match status" value="1"/>
</dbReference>
<dbReference type="FunFam" id="3.30.565.10:FF:000016">
    <property type="entry name" value="Chemotaxis protein CheA, putative"/>
    <property type="match status" value="1"/>
</dbReference>
<dbReference type="Pfam" id="PF01627">
    <property type="entry name" value="Hpt"/>
    <property type="match status" value="1"/>
</dbReference>
<dbReference type="CDD" id="cd16916">
    <property type="entry name" value="HATPase_CheA-like"/>
    <property type="match status" value="1"/>
</dbReference>
<dbReference type="InterPro" id="IPR036097">
    <property type="entry name" value="HisK_dim/P_sf"/>
</dbReference>
<dbReference type="Pfam" id="PF02895">
    <property type="entry name" value="H-kinase_dim"/>
    <property type="match status" value="1"/>
</dbReference>
<evidence type="ECO:0000256" key="2">
    <source>
        <dbReference type="ARBA" id="ARBA00004236"/>
    </source>
</evidence>
<dbReference type="OrthoDB" id="9792686at2"/>
<comment type="subcellular location">
    <subcellularLocation>
        <location evidence="2">Cell membrane</location>
    </subcellularLocation>
</comment>
<feature type="region of interest" description="Disordered" evidence="9">
    <location>
        <begin position="142"/>
        <end position="217"/>
    </location>
</feature>
<feature type="compositionally biased region" description="Basic residues" evidence="9">
    <location>
        <begin position="172"/>
        <end position="186"/>
    </location>
</feature>
<dbReference type="SMART" id="SM00260">
    <property type="entry name" value="CheW"/>
    <property type="match status" value="2"/>
</dbReference>
<dbReference type="Gene3D" id="1.10.287.560">
    <property type="entry name" value="Histidine kinase CheA-like, homodimeric domain"/>
    <property type="match status" value="1"/>
</dbReference>
<dbReference type="Gene3D" id="2.40.50.180">
    <property type="entry name" value="CheA-289, Domain 4"/>
    <property type="match status" value="1"/>
</dbReference>
<dbReference type="EC" id="2.7.13.3" evidence="3"/>
<dbReference type="SUPFAM" id="SSF47384">
    <property type="entry name" value="Homodimeric domain of signal transducing histidine kinase"/>
    <property type="match status" value="1"/>
</dbReference>
<keyword evidence="5" id="KW-0808">Transferase</keyword>
<evidence type="ECO:0000259" key="11">
    <source>
        <dbReference type="PROSITE" id="PS50851"/>
    </source>
</evidence>
<dbReference type="InterPro" id="IPR005467">
    <property type="entry name" value="His_kinase_dom"/>
</dbReference>
<dbReference type="Gene3D" id="2.30.30.40">
    <property type="entry name" value="SH3 Domains"/>
    <property type="match status" value="1"/>
</dbReference>
<dbReference type="SMART" id="SM01231">
    <property type="entry name" value="H-kinase_dim"/>
    <property type="match status" value="1"/>
</dbReference>
<proteinExistence type="predicted"/>
<feature type="compositionally biased region" description="Low complexity" evidence="9">
    <location>
        <begin position="201"/>
        <end position="217"/>
    </location>
</feature>
<dbReference type="InterPro" id="IPR003594">
    <property type="entry name" value="HATPase_dom"/>
</dbReference>
<evidence type="ECO:0000256" key="5">
    <source>
        <dbReference type="ARBA" id="ARBA00022679"/>
    </source>
</evidence>
<dbReference type="InterPro" id="IPR004105">
    <property type="entry name" value="CheA-like_dim"/>
</dbReference>
<dbReference type="InterPro" id="IPR051315">
    <property type="entry name" value="Bact_Chemotaxis_CheA"/>
</dbReference>
<keyword evidence="6 13" id="KW-0418">Kinase</keyword>
<feature type="domain" description="HPt" evidence="12">
    <location>
        <begin position="3"/>
        <end position="111"/>
    </location>
</feature>
<dbReference type="PANTHER" id="PTHR43395:SF1">
    <property type="entry name" value="CHEMOTAXIS PROTEIN CHEA"/>
    <property type="match status" value="1"/>
</dbReference>
<dbReference type="InterPro" id="IPR037006">
    <property type="entry name" value="CheA-like_homodim_sf"/>
</dbReference>
<dbReference type="SUPFAM" id="SSF50341">
    <property type="entry name" value="CheW-like"/>
    <property type="match status" value="2"/>
</dbReference>
<dbReference type="SUPFAM" id="SSF55874">
    <property type="entry name" value="ATPase domain of HSP90 chaperone/DNA topoisomerase II/histidine kinase"/>
    <property type="match status" value="1"/>
</dbReference>
<evidence type="ECO:0000256" key="1">
    <source>
        <dbReference type="ARBA" id="ARBA00000085"/>
    </source>
</evidence>
<evidence type="ECO:0000259" key="10">
    <source>
        <dbReference type="PROSITE" id="PS50109"/>
    </source>
</evidence>
<evidence type="ECO:0000256" key="6">
    <source>
        <dbReference type="ARBA" id="ARBA00022777"/>
    </source>
</evidence>
<gene>
    <name evidence="13" type="ORF">EV189_0625</name>
</gene>
<dbReference type="PRINTS" id="PR00344">
    <property type="entry name" value="BCTRLSENSOR"/>
</dbReference>
<dbReference type="Gene3D" id="1.20.120.160">
    <property type="entry name" value="HPT domain"/>
    <property type="match status" value="1"/>
</dbReference>
<comment type="catalytic activity">
    <reaction evidence="1">
        <text>ATP + protein L-histidine = ADP + protein N-phospho-L-histidine.</text>
        <dbReference type="EC" id="2.7.13.3"/>
    </reaction>
</comment>
<dbReference type="GO" id="GO:0000155">
    <property type="term" value="F:phosphorelay sensor kinase activity"/>
    <property type="evidence" value="ECO:0007669"/>
    <property type="project" value="InterPro"/>
</dbReference>
<dbReference type="InterPro" id="IPR036890">
    <property type="entry name" value="HATPase_C_sf"/>
</dbReference>
<feature type="modified residue" description="Phosphohistidine" evidence="8">
    <location>
        <position position="50"/>
    </location>
</feature>
<keyword evidence="7" id="KW-0902">Two-component regulatory system</keyword>
<dbReference type="PANTHER" id="PTHR43395">
    <property type="entry name" value="SENSOR HISTIDINE KINASE CHEA"/>
    <property type="match status" value="1"/>
</dbReference>
<comment type="caution">
    <text evidence="13">The sequence shown here is derived from an EMBL/GenBank/DDBJ whole genome shotgun (WGS) entry which is preliminary data.</text>
</comment>
<dbReference type="SMART" id="SM00073">
    <property type="entry name" value="HPT"/>
    <property type="match status" value="1"/>
</dbReference>
<dbReference type="GO" id="GO:0005886">
    <property type="term" value="C:plasma membrane"/>
    <property type="evidence" value="ECO:0007669"/>
    <property type="project" value="UniProtKB-SubCell"/>
</dbReference>
<feature type="domain" description="CheW-like" evidence="11">
    <location>
        <begin position="489"/>
        <end position="626"/>
    </location>
</feature>
<dbReference type="PROSITE" id="PS50851">
    <property type="entry name" value="CHEW"/>
    <property type="match status" value="2"/>
</dbReference>
<organism evidence="13 14">
    <name type="scientific">Motilibacter rhizosphaerae</name>
    <dbReference type="NCBI Taxonomy" id="598652"/>
    <lineage>
        <taxon>Bacteria</taxon>
        <taxon>Bacillati</taxon>
        <taxon>Actinomycetota</taxon>
        <taxon>Actinomycetes</taxon>
        <taxon>Motilibacterales</taxon>
        <taxon>Motilibacteraceae</taxon>
        <taxon>Motilibacter</taxon>
    </lineage>
</organism>
<dbReference type="AlphaFoldDB" id="A0A4Q7NW41"/>